<evidence type="ECO:0000313" key="3">
    <source>
        <dbReference type="Proteomes" id="UP000006727"/>
    </source>
</evidence>
<reference evidence="1 3" key="1">
    <citation type="journal article" date="2008" name="Science">
        <title>The Physcomitrella genome reveals evolutionary insights into the conquest of land by plants.</title>
        <authorList>
            <person name="Rensing S."/>
            <person name="Lang D."/>
            <person name="Zimmer A."/>
            <person name="Terry A."/>
            <person name="Salamov A."/>
            <person name="Shapiro H."/>
            <person name="Nishiyama T."/>
            <person name="Perroud P.-F."/>
            <person name="Lindquist E."/>
            <person name="Kamisugi Y."/>
            <person name="Tanahashi T."/>
            <person name="Sakakibara K."/>
            <person name="Fujita T."/>
            <person name="Oishi K."/>
            <person name="Shin-I T."/>
            <person name="Kuroki Y."/>
            <person name="Toyoda A."/>
            <person name="Suzuki Y."/>
            <person name="Hashimoto A."/>
            <person name="Yamaguchi K."/>
            <person name="Sugano A."/>
            <person name="Kohara Y."/>
            <person name="Fujiyama A."/>
            <person name="Anterola A."/>
            <person name="Aoki S."/>
            <person name="Ashton N."/>
            <person name="Barbazuk W.B."/>
            <person name="Barker E."/>
            <person name="Bennetzen J."/>
            <person name="Bezanilla M."/>
            <person name="Blankenship R."/>
            <person name="Cho S.H."/>
            <person name="Dutcher S."/>
            <person name="Estelle M."/>
            <person name="Fawcett J.A."/>
            <person name="Gundlach H."/>
            <person name="Hanada K."/>
            <person name="Heyl A."/>
            <person name="Hicks K.A."/>
            <person name="Hugh J."/>
            <person name="Lohr M."/>
            <person name="Mayer K."/>
            <person name="Melkozernov A."/>
            <person name="Murata T."/>
            <person name="Nelson D."/>
            <person name="Pils B."/>
            <person name="Prigge M."/>
            <person name="Reiss B."/>
            <person name="Renner T."/>
            <person name="Rombauts S."/>
            <person name="Rushton P."/>
            <person name="Sanderfoot A."/>
            <person name="Schween G."/>
            <person name="Shiu S.-H."/>
            <person name="Stueber K."/>
            <person name="Theodoulou F.L."/>
            <person name="Tu H."/>
            <person name="Van de Peer Y."/>
            <person name="Verrier P.J."/>
            <person name="Waters E."/>
            <person name="Wood A."/>
            <person name="Yang L."/>
            <person name="Cove D."/>
            <person name="Cuming A."/>
            <person name="Hasebe M."/>
            <person name="Lucas S."/>
            <person name="Mishler D.B."/>
            <person name="Reski R."/>
            <person name="Grigoriev I."/>
            <person name="Quatrano R.S."/>
            <person name="Boore J.L."/>
        </authorList>
    </citation>
    <scope>NUCLEOTIDE SEQUENCE [LARGE SCALE GENOMIC DNA]</scope>
    <source>
        <strain evidence="2 3">cv. Gransden 2004</strain>
    </source>
</reference>
<evidence type="ECO:0000313" key="2">
    <source>
        <dbReference type="EnsemblPlants" id="PAC:32916124.CDS.1"/>
    </source>
</evidence>
<keyword evidence="3" id="KW-1185">Reference proteome</keyword>
<dbReference type="Gramene" id="Pp3c21_14892V3.1">
    <property type="protein sequence ID" value="PAC:32916124.CDS.1"/>
    <property type="gene ID" value="Pp3c21_14892"/>
</dbReference>
<dbReference type="EMBL" id="ABEU02000021">
    <property type="protein sequence ID" value="PNR32069.1"/>
    <property type="molecule type" value="Genomic_DNA"/>
</dbReference>
<organism evidence="1">
    <name type="scientific">Physcomitrium patens</name>
    <name type="common">Spreading-leaved earth moss</name>
    <name type="synonym">Physcomitrella patens</name>
    <dbReference type="NCBI Taxonomy" id="3218"/>
    <lineage>
        <taxon>Eukaryota</taxon>
        <taxon>Viridiplantae</taxon>
        <taxon>Streptophyta</taxon>
        <taxon>Embryophyta</taxon>
        <taxon>Bryophyta</taxon>
        <taxon>Bryophytina</taxon>
        <taxon>Bryopsida</taxon>
        <taxon>Funariidae</taxon>
        <taxon>Funariales</taxon>
        <taxon>Funariaceae</taxon>
        <taxon>Physcomitrium</taxon>
    </lineage>
</organism>
<gene>
    <name evidence="1" type="ORF">PHYPA_026194</name>
</gene>
<sequence>MLPRRKDMRRPKEAGTRFTFTSVPALRSTMSHEHILGNESGSKTSFIWVHSAPSFHICDRFSNIVKI</sequence>
<dbReference type="EnsemblPlants" id="Pp3c21_14892V3.1">
    <property type="protein sequence ID" value="PAC:32916124.CDS.1"/>
    <property type="gene ID" value="Pp3c21_14892"/>
</dbReference>
<name>A0A2K1IS11_PHYPA</name>
<protein>
    <submittedName>
        <fullName evidence="1 2">Uncharacterized protein</fullName>
    </submittedName>
</protein>
<dbReference type="InParanoid" id="A0A2K1IS11"/>
<accession>A0A2K1IS11</accession>
<evidence type="ECO:0000313" key="1">
    <source>
        <dbReference type="EMBL" id="PNR32069.1"/>
    </source>
</evidence>
<reference evidence="2" key="3">
    <citation type="submission" date="2020-12" db="UniProtKB">
        <authorList>
            <consortium name="EnsemblPlants"/>
        </authorList>
    </citation>
    <scope>IDENTIFICATION</scope>
</reference>
<dbReference type="Proteomes" id="UP000006727">
    <property type="component" value="Chromosome 21"/>
</dbReference>
<reference evidence="1 3" key="2">
    <citation type="journal article" date="2018" name="Plant J.">
        <title>The Physcomitrella patens chromosome-scale assembly reveals moss genome structure and evolution.</title>
        <authorList>
            <person name="Lang D."/>
            <person name="Ullrich K.K."/>
            <person name="Murat F."/>
            <person name="Fuchs J."/>
            <person name="Jenkins J."/>
            <person name="Haas F.B."/>
            <person name="Piednoel M."/>
            <person name="Gundlach H."/>
            <person name="Van Bel M."/>
            <person name="Meyberg R."/>
            <person name="Vives C."/>
            <person name="Morata J."/>
            <person name="Symeonidi A."/>
            <person name="Hiss M."/>
            <person name="Muchero W."/>
            <person name="Kamisugi Y."/>
            <person name="Saleh O."/>
            <person name="Blanc G."/>
            <person name="Decker E.L."/>
            <person name="van Gessel N."/>
            <person name="Grimwood J."/>
            <person name="Hayes R.D."/>
            <person name="Graham S.W."/>
            <person name="Gunter L.E."/>
            <person name="McDaniel S.F."/>
            <person name="Hoernstein S.N.W."/>
            <person name="Larsson A."/>
            <person name="Li F.W."/>
            <person name="Perroud P.F."/>
            <person name="Phillips J."/>
            <person name="Ranjan P."/>
            <person name="Rokshar D.S."/>
            <person name="Rothfels C.J."/>
            <person name="Schneider L."/>
            <person name="Shu S."/>
            <person name="Stevenson D.W."/>
            <person name="Thummler F."/>
            <person name="Tillich M."/>
            <person name="Villarreal Aguilar J.C."/>
            <person name="Widiez T."/>
            <person name="Wong G.K."/>
            <person name="Wymore A."/>
            <person name="Zhang Y."/>
            <person name="Zimmer A.D."/>
            <person name="Quatrano R.S."/>
            <person name="Mayer K.F.X."/>
            <person name="Goodstein D."/>
            <person name="Casacuberta J.M."/>
            <person name="Vandepoele K."/>
            <person name="Reski R."/>
            <person name="Cuming A.C."/>
            <person name="Tuskan G.A."/>
            <person name="Maumus F."/>
            <person name="Salse J."/>
            <person name="Schmutz J."/>
            <person name="Rensing S.A."/>
        </authorList>
    </citation>
    <scope>NUCLEOTIDE SEQUENCE [LARGE SCALE GENOMIC DNA]</scope>
    <source>
        <strain evidence="2 3">cv. Gransden 2004</strain>
    </source>
</reference>
<dbReference type="AlphaFoldDB" id="A0A2K1IS11"/>
<proteinExistence type="predicted"/>